<name>A0ABN1NQQ9_9ACTN</name>
<accession>A0ABN1NQQ9</accession>
<dbReference type="InterPro" id="IPR001845">
    <property type="entry name" value="HTH_ArsR_DNA-bd_dom"/>
</dbReference>
<proteinExistence type="predicted"/>
<dbReference type="InterPro" id="IPR011991">
    <property type="entry name" value="ArsR-like_HTH"/>
</dbReference>
<protein>
    <submittedName>
        <fullName evidence="3">Helix-turn-helix domain-containing protein</fullName>
    </submittedName>
</protein>
<dbReference type="PRINTS" id="PR00778">
    <property type="entry name" value="HTHARSR"/>
</dbReference>
<evidence type="ECO:0000259" key="2">
    <source>
        <dbReference type="PROSITE" id="PS50987"/>
    </source>
</evidence>
<evidence type="ECO:0000256" key="1">
    <source>
        <dbReference type="SAM" id="MobiDB-lite"/>
    </source>
</evidence>
<dbReference type="PROSITE" id="PS50987">
    <property type="entry name" value="HTH_ARSR_2"/>
    <property type="match status" value="1"/>
</dbReference>
<feature type="domain" description="HTH arsR-type" evidence="2">
    <location>
        <begin position="19"/>
        <end position="115"/>
    </location>
</feature>
<evidence type="ECO:0000313" key="3">
    <source>
        <dbReference type="EMBL" id="GAA0914529.1"/>
    </source>
</evidence>
<dbReference type="InterPro" id="IPR036388">
    <property type="entry name" value="WH-like_DNA-bd_sf"/>
</dbReference>
<dbReference type="SUPFAM" id="SSF46785">
    <property type="entry name" value="Winged helix' DNA-binding domain"/>
    <property type="match status" value="1"/>
</dbReference>
<dbReference type="SMART" id="SM00418">
    <property type="entry name" value="HTH_ARSR"/>
    <property type="match status" value="1"/>
</dbReference>
<organism evidence="3 4">
    <name type="scientific">Nonomuraea longicatena</name>
    <dbReference type="NCBI Taxonomy" id="83682"/>
    <lineage>
        <taxon>Bacteria</taxon>
        <taxon>Bacillati</taxon>
        <taxon>Actinomycetota</taxon>
        <taxon>Actinomycetes</taxon>
        <taxon>Streptosporangiales</taxon>
        <taxon>Streptosporangiaceae</taxon>
        <taxon>Nonomuraea</taxon>
    </lineage>
</organism>
<dbReference type="InterPro" id="IPR036390">
    <property type="entry name" value="WH_DNA-bd_sf"/>
</dbReference>
<comment type="caution">
    <text evidence="3">The sequence shown here is derived from an EMBL/GenBank/DDBJ whole genome shotgun (WGS) entry which is preliminary data.</text>
</comment>
<feature type="compositionally biased region" description="Basic and acidic residues" evidence="1">
    <location>
        <begin position="1"/>
        <end position="10"/>
    </location>
</feature>
<dbReference type="EMBL" id="BAAAHQ010000002">
    <property type="protein sequence ID" value="GAA0914529.1"/>
    <property type="molecule type" value="Genomic_DNA"/>
</dbReference>
<reference evidence="3 4" key="1">
    <citation type="journal article" date="2019" name="Int. J. Syst. Evol. Microbiol.">
        <title>The Global Catalogue of Microorganisms (GCM) 10K type strain sequencing project: providing services to taxonomists for standard genome sequencing and annotation.</title>
        <authorList>
            <consortium name="The Broad Institute Genomics Platform"/>
            <consortium name="The Broad Institute Genome Sequencing Center for Infectious Disease"/>
            <person name="Wu L."/>
            <person name="Ma J."/>
        </authorList>
    </citation>
    <scope>NUCLEOTIDE SEQUENCE [LARGE SCALE GENOMIC DNA]</scope>
    <source>
        <strain evidence="3 4">JCM 11136</strain>
    </source>
</reference>
<feature type="region of interest" description="Disordered" evidence="1">
    <location>
        <begin position="1"/>
        <end position="22"/>
    </location>
</feature>
<dbReference type="CDD" id="cd00090">
    <property type="entry name" value="HTH_ARSR"/>
    <property type="match status" value="1"/>
</dbReference>
<dbReference type="RefSeq" id="WP_343948305.1">
    <property type="nucleotide sequence ID" value="NZ_BAAAHQ010000002.1"/>
</dbReference>
<sequence>MEQYTHDRVGSTKGPAISHTPPAETSLQAALGALADPVRRGIVRRLAAVPDWTLPCGTFTDLPVAKSTLSHHFSVLRDVGLLEQRGEGARRLNRLRRPEFDSRFPGLLDLIMNEEAPG</sequence>
<gene>
    <name evidence="3" type="ORF">GCM10009560_08050</name>
</gene>
<dbReference type="Pfam" id="PF12840">
    <property type="entry name" value="HTH_20"/>
    <property type="match status" value="1"/>
</dbReference>
<evidence type="ECO:0000313" key="4">
    <source>
        <dbReference type="Proteomes" id="UP001501578"/>
    </source>
</evidence>
<keyword evidence="4" id="KW-1185">Reference proteome</keyword>
<dbReference type="Proteomes" id="UP001501578">
    <property type="component" value="Unassembled WGS sequence"/>
</dbReference>
<dbReference type="Gene3D" id="1.10.10.10">
    <property type="entry name" value="Winged helix-like DNA-binding domain superfamily/Winged helix DNA-binding domain"/>
    <property type="match status" value="1"/>
</dbReference>